<organism evidence="1 2">
    <name type="scientific">Bacillus cytotoxicus</name>
    <dbReference type="NCBI Taxonomy" id="580165"/>
    <lineage>
        <taxon>Bacteria</taxon>
        <taxon>Bacillati</taxon>
        <taxon>Bacillota</taxon>
        <taxon>Bacilli</taxon>
        <taxon>Bacillales</taxon>
        <taxon>Bacillaceae</taxon>
        <taxon>Bacillus</taxon>
        <taxon>Bacillus cereus group</taxon>
    </lineage>
</organism>
<sequence length="411" mass="47314">MVSSYKDVIAADLTNNIQIGKETYKTNMKFSKKKKVQQKFLMHGPKFFDEINQYLLKNHELGEYALHSSALATYILLHYKVNDVGLLPRDFKLSDIANESDIPYTTIHTGFQALLRSGLVKEILIDEKIPVYEICNYARLNLTARESKDQDGGLSYFRLPNVLLETSILKELVSHRDSKGIIELLNLCNNFTRELKYKSKDSVEEYTFSRNMDSLKERLGRNAKKVRNYIEIISPIFKFNAAATKVRNPRKGRIARIREKIQQIVIIQFTVSMNPACVIENDQAEIRQIEAKMRKEAMTRFKSVGIALASKDRRDITVAFKNEISKIAAFIKDKKLRDSLMTYAMTYAMDQFESLLATGKKIKTIGGFVRAKFRESLVSWRDTYLDDATQHEILVKLVENKINVPDSLRLA</sequence>
<comment type="caution">
    <text evidence="1">The sequence shown here is derived from an EMBL/GenBank/DDBJ whole genome shotgun (WGS) entry which is preliminary data.</text>
</comment>
<dbReference type="Proteomes" id="UP001202289">
    <property type="component" value="Unassembled WGS sequence"/>
</dbReference>
<protein>
    <submittedName>
        <fullName evidence="1">Uncharacterized protein</fullName>
    </submittedName>
</protein>
<accession>A0ACC6A6Y7</accession>
<evidence type="ECO:0000313" key="1">
    <source>
        <dbReference type="EMBL" id="MCM3736516.1"/>
    </source>
</evidence>
<proteinExistence type="predicted"/>
<dbReference type="EMBL" id="JAMBOP010000012">
    <property type="protein sequence ID" value="MCM3736516.1"/>
    <property type="molecule type" value="Genomic_DNA"/>
</dbReference>
<evidence type="ECO:0000313" key="2">
    <source>
        <dbReference type="Proteomes" id="UP001202289"/>
    </source>
</evidence>
<gene>
    <name evidence="1" type="ORF">M3215_11935</name>
</gene>
<keyword evidence="2" id="KW-1185">Reference proteome</keyword>
<name>A0ACC6A6Y7_9BACI</name>
<reference evidence="1" key="1">
    <citation type="submission" date="2022-05" db="EMBL/GenBank/DDBJ databases">
        <title>Comparative Genomics of Spacecraft Associated Microbes.</title>
        <authorList>
            <person name="Tran M.T."/>
            <person name="Wright A."/>
            <person name="Seuylemezian A."/>
            <person name="Eisen J."/>
            <person name="Coil D."/>
        </authorList>
    </citation>
    <scope>NUCLEOTIDE SEQUENCE</scope>
    <source>
        <strain evidence="1">FAIRING 10M-2.2</strain>
    </source>
</reference>